<feature type="transmembrane region" description="Helical" evidence="2">
    <location>
        <begin position="29"/>
        <end position="48"/>
    </location>
</feature>
<feature type="transmembrane region" description="Helical" evidence="2">
    <location>
        <begin position="529"/>
        <end position="555"/>
    </location>
</feature>
<dbReference type="EMBL" id="LJCO01000008">
    <property type="protein sequence ID" value="KPV45602.1"/>
    <property type="molecule type" value="Genomic_DNA"/>
</dbReference>
<dbReference type="STRING" id="471514.AN477_01365"/>
<keyword evidence="2" id="KW-0812">Transmembrane</keyword>
<name>A0A0P9CK06_9BACL</name>
<evidence type="ECO:0000313" key="4">
    <source>
        <dbReference type="Proteomes" id="UP000050482"/>
    </source>
</evidence>
<keyword evidence="2" id="KW-0472">Membrane</keyword>
<protein>
    <submittedName>
        <fullName evidence="3">Uncharacterized protein</fullName>
    </submittedName>
</protein>
<feature type="transmembrane region" description="Helical" evidence="2">
    <location>
        <begin position="239"/>
        <end position="272"/>
    </location>
</feature>
<dbReference type="PATRIC" id="fig|471514.4.peg.267"/>
<feature type="compositionally biased region" description="Polar residues" evidence="1">
    <location>
        <begin position="311"/>
        <end position="332"/>
    </location>
</feature>
<feature type="region of interest" description="Disordered" evidence="1">
    <location>
        <begin position="311"/>
        <end position="352"/>
    </location>
</feature>
<feature type="compositionally biased region" description="Basic and acidic residues" evidence="1">
    <location>
        <begin position="335"/>
        <end position="347"/>
    </location>
</feature>
<proteinExistence type="predicted"/>
<reference evidence="3 4" key="1">
    <citation type="submission" date="2015-09" db="EMBL/GenBank/DDBJ databases">
        <title>Draft genome sequence of Alicyclobacillus ferrooxydans DSM 22381.</title>
        <authorList>
            <person name="Hemp J."/>
        </authorList>
    </citation>
    <scope>NUCLEOTIDE SEQUENCE [LARGE SCALE GENOMIC DNA]</scope>
    <source>
        <strain evidence="3 4">TC-34</strain>
    </source>
</reference>
<dbReference type="AlphaFoldDB" id="A0A0P9CK06"/>
<dbReference type="Proteomes" id="UP000050482">
    <property type="component" value="Unassembled WGS sequence"/>
</dbReference>
<feature type="transmembrane region" description="Helical" evidence="2">
    <location>
        <begin position="145"/>
        <end position="173"/>
    </location>
</feature>
<feature type="transmembrane region" description="Helical" evidence="2">
    <location>
        <begin position="575"/>
        <end position="594"/>
    </location>
</feature>
<feature type="transmembrane region" description="Helical" evidence="2">
    <location>
        <begin position="402"/>
        <end position="419"/>
    </location>
</feature>
<feature type="transmembrane region" description="Helical" evidence="2">
    <location>
        <begin position="118"/>
        <end position="139"/>
    </location>
</feature>
<gene>
    <name evidence="3" type="ORF">AN477_01365</name>
</gene>
<keyword evidence="2" id="KW-1133">Transmembrane helix</keyword>
<evidence type="ECO:0000256" key="2">
    <source>
        <dbReference type="SAM" id="Phobius"/>
    </source>
</evidence>
<organism evidence="3 4">
    <name type="scientific">Alicyclobacillus ferrooxydans</name>
    <dbReference type="NCBI Taxonomy" id="471514"/>
    <lineage>
        <taxon>Bacteria</taxon>
        <taxon>Bacillati</taxon>
        <taxon>Bacillota</taxon>
        <taxon>Bacilli</taxon>
        <taxon>Bacillales</taxon>
        <taxon>Alicyclobacillaceae</taxon>
        <taxon>Alicyclobacillus</taxon>
    </lineage>
</organism>
<feature type="transmembrane region" description="Helical" evidence="2">
    <location>
        <begin position="493"/>
        <end position="517"/>
    </location>
</feature>
<sequence length="620" mass="67914">MNAFWDDFRKARNLNRWQRLLRKRDAKRTPVRIILMGIVGLFMLFSVGSASVSPLMAVRGDVQGMNGFVVFASVLAGAFLLYIQLVVVYQRLVVEDSSIMLVAPITGRAILMFRLLEGFNITLFFSLLGLPMIAAYLWLSHAPWIAYLIGLAAIWASAWLIVSVALLLMTLLLRIIRRPISRDMLGVFSSLVAIAILLGTRVLVHDAVGSAGGPGGTGPDTLFANWLSPGFIYLPLSWFGYSLIGLGSGITMGFVYFLFILIFTAVVAGLTFSVGSPILHERLTQLSDAAALGRRQGKAARKMGIFGLGQQSEHATGTRQGRQQADQGTLQGRYQADRDTRKGRQQADFDTLQGRQPANRGRLIWEVTRKDLLRLRRTPVDLANYLFPTAYLLYFATQPAKVGGGALFGLLPVFILVLASTMGRVPISSFGLEGEQVWLYLQAPAPSNTILWAKWLYGTLPTLLWWEVLCVLLAVFHALSVGLAVLLGVAGFWLIPGAVALTLPFAIHGAAFIPRMVGRRNRYVNARSAWYILVIFPYLLLQVAALGAVSIGLLPSVSTNVLMGGFIHQLQSVSWLMYAGLLASILITGVGTLIGRSMGLEAWRNKRIQLYETGSLDGQG</sequence>
<comment type="caution">
    <text evidence="3">The sequence shown here is derived from an EMBL/GenBank/DDBJ whole genome shotgun (WGS) entry which is preliminary data.</text>
</comment>
<keyword evidence="4" id="KW-1185">Reference proteome</keyword>
<evidence type="ECO:0000256" key="1">
    <source>
        <dbReference type="SAM" id="MobiDB-lite"/>
    </source>
</evidence>
<evidence type="ECO:0000313" key="3">
    <source>
        <dbReference type="EMBL" id="KPV45602.1"/>
    </source>
</evidence>
<accession>A0A0P9CK06</accession>
<feature type="transmembrane region" description="Helical" evidence="2">
    <location>
        <begin position="68"/>
        <end position="89"/>
    </location>
</feature>
<dbReference type="RefSeq" id="WP_054967381.1">
    <property type="nucleotide sequence ID" value="NZ_LJCO01000008.1"/>
</dbReference>
<feature type="transmembrane region" description="Helical" evidence="2">
    <location>
        <begin position="185"/>
        <end position="204"/>
    </location>
</feature>
<feature type="transmembrane region" description="Helical" evidence="2">
    <location>
        <begin position="463"/>
        <end position="487"/>
    </location>
</feature>